<comment type="caution">
    <text evidence="2">The sequence shown here is derived from an EMBL/GenBank/DDBJ whole genome shotgun (WGS) entry which is preliminary data.</text>
</comment>
<proteinExistence type="predicted"/>
<dbReference type="RefSeq" id="WP_379040444.1">
    <property type="nucleotide sequence ID" value="NZ_JBHSKW010000003.1"/>
</dbReference>
<dbReference type="Pfam" id="PF05834">
    <property type="entry name" value="Lycopene_cycl"/>
    <property type="match status" value="1"/>
</dbReference>
<evidence type="ECO:0000256" key="1">
    <source>
        <dbReference type="SAM" id="Phobius"/>
    </source>
</evidence>
<evidence type="ECO:0000313" key="3">
    <source>
        <dbReference type="Proteomes" id="UP001597546"/>
    </source>
</evidence>
<sequence length="395" mass="46390">MQNKPVKFYNFTIVGAGASGLWMAYSLLKQGLLENKTLIIIENDKKKANDRTWCYWAKEKLTHHPLESKIWSYSQNASKHNKNGNLYPYNYYHIASNDFYTQIKAELNQSKNIYWLYSTYQSNFNGEVKTADGLWKTDKLFLSSVSKSQNIFNDNDLKSYLNNHSDKHILLWQSFIGWRIKTKKPVFDESKMTMMNFDIPQNGHTQFVYELPFTPQESLIELTRFSKEKLTIPEAQTILKDYLTKFNCEYNIQNIEIGAIPMTTHFDNKRKFISKDETVIYLGTIAGALKPTTGYGFKNMANYAQQLAFAISKNANLPTHHRKWRFKVYDILLLQILDQNPDRGKEIFQTLFKTQTTPKILRFLDEKTTIWEEISIFSKLPILLFLNSLLKYIFR</sequence>
<dbReference type="Proteomes" id="UP001597546">
    <property type="component" value="Unassembled WGS sequence"/>
</dbReference>
<organism evidence="2 3">
    <name type="scientific">Pedobacter alpinus</name>
    <dbReference type="NCBI Taxonomy" id="1590643"/>
    <lineage>
        <taxon>Bacteria</taxon>
        <taxon>Pseudomonadati</taxon>
        <taxon>Bacteroidota</taxon>
        <taxon>Sphingobacteriia</taxon>
        <taxon>Sphingobacteriales</taxon>
        <taxon>Sphingobacteriaceae</taxon>
        <taxon>Pedobacter</taxon>
    </lineage>
</organism>
<keyword evidence="3" id="KW-1185">Reference proteome</keyword>
<reference evidence="3" key="1">
    <citation type="journal article" date="2019" name="Int. J. Syst. Evol. Microbiol.">
        <title>The Global Catalogue of Microorganisms (GCM) 10K type strain sequencing project: providing services to taxonomists for standard genome sequencing and annotation.</title>
        <authorList>
            <consortium name="The Broad Institute Genomics Platform"/>
            <consortium name="The Broad Institute Genome Sequencing Center for Infectious Disease"/>
            <person name="Wu L."/>
            <person name="Ma J."/>
        </authorList>
    </citation>
    <scope>NUCLEOTIDE SEQUENCE [LARGE SCALE GENOMIC DNA]</scope>
    <source>
        <strain evidence="3">KCTC 42456</strain>
    </source>
</reference>
<gene>
    <name evidence="2" type="ORF">ACFSSE_13030</name>
</gene>
<evidence type="ECO:0000313" key="2">
    <source>
        <dbReference type="EMBL" id="MFD2732625.1"/>
    </source>
</evidence>
<dbReference type="Gene3D" id="3.50.50.60">
    <property type="entry name" value="FAD/NAD(P)-binding domain"/>
    <property type="match status" value="1"/>
</dbReference>
<name>A0ABW5TTR4_9SPHI</name>
<dbReference type="SUPFAM" id="SSF51905">
    <property type="entry name" value="FAD/NAD(P)-binding domain"/>
    <property type="match status" value="1"/>
</dbReference>
<feature type="transmembrane region" description="Helical" evidence="1">
    <location>
        <begin position="6"/>
        <end position="28"/>
    </location>
</feature>
<dbReference type="InterPro" id="IPR036188">
    <property type="entry name" value="FAD/NAD-bd_sf"/>
</dbReference>
<accession>A0ABW5TTR4</accession>
<keyword evidence="1" id="KW-0472">Membrane</keyword>
<keyword evidence="1" id="KW-1133">Transmembrane helix</keyword>
<protein>
    <submittedName>
        <fullName evidence="2">Lycopene cyclase family protein</fullName>
    </submittedName>
</protein>
<keyword evidence="1" id="KW-0812">Transmembrane</keyword>
<dbReference type="EMBL" id="JBHULV010000046">
    <property type="protein sequence ID" value="MFD2732625.1"/>
    <property type="molecule type" value="Genomic_DNA"/>
</dbReference>